<dbReference type="AlphaFoldDB" id="A0A498RDC9"/>
<keyword evidence="2" id="KW-0732">Signal</keyword>
<dbReference type="GO" id="GO:0005829">
    <property type="term" value="C:cytosol"/>
    <property type="evidence" value="ECO:0007669"/>
    <property type="project" value="TreeGrafter"/>
</dbReference>
<dbReference type="InterPro" id="IPR024930">
    <property type="entry name" value="Skp_dom_sf"/>
</dbReference>
<comment type="similarity">
    <text evidence="1">Belongs to the Skp family.</text>
</comment>
<name>A0A498RDC9_9FIRM</name>
<accession>A0A498RDC9</accession>
<evidence type="ECO:0000313" key="4">
    <source>
        <dbReference type="Proteomes" id="UP000277811"/>
    </source>
</evidence>
<dbReference type="PANTHER" id="PTHR35089:SF1">
    <property type="entry name" value="CHAPERONE PROTEIN SKP"/>
    <property type="match status" value="1"/>
</dbReference>
<dbReference type="OrthoDB" id="1629169at2"/>
<dbReference type="Gene3D" id="3.30.910.20">
    <property type="entry name" value="Skp domain"/>
    <property type="match status" value="1"/>
</dbReference>
<dbReference type="Pfam" id="PF03938">
    <property type="entry name" value="OmpH"/>
    <property type="match status" value="1"/>
</dbReference>
<evidence type="ECO:0000256" key="1">
    <source>
        <dbReference type="ARBA" id="ARBA00009091"/>
    </source>
</evidence>
<evidence type="ECO:0000313" key="3">
    <source>
        <dbReference type="EMBL" id="VBB08132.1"/>
    </source>
</evidence>
<dbReference type="EMBL" id="UPPP01000083">
    <property type="protein sequence ID" value="VBB08132.1"/>
    <property type="molecule type" value="Genomic_DNA"/>
</dbReference>
<keyword evidence="4" id="KW-1185">Reference proteome</keyword>
<dbReference type="GO" id="GO:0051082">
    <property type="term" value="F:unfolded protein binding"/>
    <property type="evidence" value="ECO:0007669"/>
    <property type="project" value="InterPro"/>
</dbReference>
<dbReference type="Proteomes" id="UP000277811">
    <property type="component" value="Unassembled WGS sequence"/>
</dbReference>
<dbReference type="RefSeq" id="WP_122629035.1">
    <property type="nucleotide sequence ID" value="NZ_UPPP01000083.1"/>
</dbReference>
<evidence type="ECO:0000256" key="2">
    <source>
        <dbReference type="ARBA" id="ARBA00022729"/>
    </source>
</evidence>
<reference evidence="3 4" key="1">
    <citation type="submission" date="2018-06" db="EMBL/GenBank/DDBJ databases">
        <authorList>
            <person name="Strepis N."/>
        </authorList>
    </citation>
    <scope>NUCLEOTIDE SEQUENCE [LARGE SCALE GENOMIC DNA]</scope>
    <source>
        <strain evidence="3">LUCI</strain>
    </source>
</reference>
<dbReference type="SUPFAM" id="SSF111384">
    <property type="entry name" value="OmpH-like"/>
    <property type="match status" value="1"/>
</dbReference>
<dbReference type="PANTHER" id="PTHR35089">
    <property type="entry name" value="CHAPERONE PROTEIN SKP"/>
    <property type="match status" value="1"/>
</dbReference>
<dbReference type="GO" id="GO:0050821">
    <property type="term" value="P:protein stabilization"/>
    <property type="evidence" value="ECO:0007669"/>
    <property type="project" value="TreeGrafter"/>
</dbReference>
<protein>
    <submittedName>
        <fullName evidence="3">Chaperone protein skp</fullName>
    </submittedName>
</protein>
<proteinExistence type="inferred from homology"/>
<gene>
    <name evidence="3" type="ORF">LUCI_3397</name>
</gene>
<organism evidence="3 4">
    <name type="scientific">Lucifera butyrica</name>
    <dbReference type="NCBI Taxonomy" id="1351585"/>
    <lineage>
        <taxon>Bacteria</taxon>
        <taxon>Bacillati</taxon>
        <taxon>Bacillota</taxon>
        <taxon>Negativicutes</taxon>
        <taxon>Veillonellales</taxon>
        <taxon>Veillonellaceae</taxon>
        <taxon>Lucifera</taxon>
    </lineage>
</organism>
<dbReference type="InterPro" id="IPR005632">
    <property type="entry name" value="Chaperone_Skp"/>
</dbReference>
<sequence length="150" mass="16778">MLKININQVRNIFVTLFFLFSIVIIAQPSTTYAAAMTPIGVVNYQLLVQQHPDMAQAQEKYKAAAKQAQDDFNAKSAKMNDQEKQSYYQQLQQGLQQKQEEIFGAIHDKINAAVKEVADAKGLTIVLDKSQVVYGGEDITDDVLKKIKGK</sequence>
<dbReference type="SMART" id="SM00935">
    <property type="entry name" value="OmpH"/>
    <property type="match status" value="1"/>
</dbReference>